<evidence type="ECO:0000313" key="2">
    <source>
        <dbReference type="EMBL" id="KGL44521.1"/>
    </source>
</evidence>
<dbReference type="GO" id="GO:0016747">
    <property type="term" value="F:acyltransferase activity, transferring groups other than amino-acyl groups"/>
    <property type="evidence" value="ECO:0007669"/>
    <property type="project" value="InterPro"/>
</dbReference>
<dbReference type="EMBL" id="JNFA01000002">
    <property type="protein sequence ID" value="KGL44521.1"/>
    <property type="molecule type" value="Genomic_DNA"/>
</dbReference>
<evidence type="ECO:0000313" key="3">
    <source>
        <dbReference type="Proteomes" id="UP000029844"/>
    </source>
</evidence>
<dbReference type="GeneID" id="58715980"/>
<dbReference type="PANTHER" id="PTHR42919:SF26">
    <property type="entry name" value="ACETYLTRANSFERASE"/>
    <property type="match status" value="1"/>
</dbReference>
<accession>A0A099WIM9</accession>
<dbReference type="STRING" id="1552123.EP57_00770"/>
<reference evidence="2 3" key="1">
    <citation type="submission" date="2014-05" db="EMBL/GenBank/DDBJ databases">
        <title>Novel Listeriaceae from food processing environments.</title>
        <authorList>
            <person name="den Bakker H.C."/>
        </authorList>
    </citation>
    <scope>NUCLEOTIDE SEQUENCE [LARGE SCALE GENOMIC DNA]</scope>
    <source>
        <strain evidence="2 3">FSL A5-0281</strain>
    </source>
</reference>
<dbReference type="InterPro" id="IPR051556">
    <property type="entry name" value="N-term/lysine_N-AcTrnsfr"/>
</dbReference>
<dbReference type="Gene3D" id="3.40.630.30">
    <property type="match status" value="1"/>
</dbReference>
<dbReference type="OrthoDB" id="162775at2"/>
<dbReference type="eggNOG" id="COG0456">
    <property type="taxonomic scope" value="Bacteria"/>
</dbReference>
<evidence type="ECO:0000259" key="1">
    <source>
        <dbReference type="PROSITE" id="PS51186"/>
    </source>
</evidence>
<dbReference type="PROSITE" id="PS51186">
    <property type="entry name" value="GNAT"/>
    <property type="match status" value="1"/>
</dbReference>
<organism evidence="2 3">
    <name type="scientific">Listeria booriae</name>
    <dbReference type="NCBI Taxonomy" id="1552123"/>
    <lineage>
        <taxon>Bacteria</taxon>
        <taxon>Bacillati</taxon>
        <taxon>Bacillota</taxon>
        <taxon>Bacilli</taxon>
        <taxon>Bacillales</taxon>
        <taxon>Listeriaceae</taxon>
        <taxon>Listeria</taxon>
    </lineage>
</organism>
<gene>
    <name evidence="2" type="ORF">EP57_00770</name>
</gene>
<dbReference type="RefSeq" id="WP_036083246.1">
    <property type="nucleotide sequence ID" value="NZ_CBCSHQ010000008.1"/>
</dbReference>
<proteinExistence type="predicted"/>
<feature type="domain" description="N-acetyltransferase" evidence="1">
    <location>
        <begin position="1"/>
        <end position="133"/>
    </location>
</feature>
<protein>
    <recommendedName>
        <fullName evidence="1">N-acetyltransferase domain-containing protein</fullName>
    </recommendedName>
</protein>
<comment type="caution">
    <text evidence="2">The sequence shown here is derived from an EMBL/GenBank/DDBJ whole genome shotgun (WGS) entry which is preliminary data.</text>
</comment>
<name>A0A099WIM9_9LIST</name>
<dbReference type="SUPFAM" id="SSF55729">
    <property type="entry name" value="Acyl-CoA N-acyltransferases (Nat)"/>
    <property type="match status" value="1"/>
</dbReference>
<dbReference type="CDD" id="cd04301">
    <property type="entry name" value="NAT_SF"/>
    <property type="match status" value="1"/>
</dbReference>
<dbReference type="Pfam" id="PF00583">
    <property type="entry name" value="Acetyltransf_1"/>
    <property type="match status" value="1"/>
</dbReference>
<keyword evidence="3" id="KW-1185">Reference proteome</keyword>
<dbReference type="PANTHER" id="PTHR42919">
    <property type="entry name" value="N-ALPHA-ACETYLTRANSFERASE"/>
    <property type="match status" value="1"/>
</dbReference>
<dbReference type="InterPro" id="IPR016181">
    <property type="entry name" value="Acyl_CoA_acyltransferase"/>
</dbReference>
<sequence>MQIVQWTENDAIPYALLFLADPDKDMIDRYFFQSDVFLLKVEKDIVGVVCIQSQGKTAEIMNIAISPTYQGARYGTNLINCAIKHVKKLHKDTLLVKTANSSIQALTFYKKNGFKITKIVPNYFVENYAQPIWEDGIQAQDQIILSLNLHE</sequence>
<dbReference type="InterPro" id="IPR000182">
    <property type="entry name" value="GNAT_dom"/>
</dbReference>
<dbReference type="Proteomes" id="UP000029844">
    <property type="component" value="Unassembled WGS sequence"/>
</dbReference>
<dbReference type="AlphaFoldDB" id="A0A099WIM9"/>